<dbReference type="Pfam" id="PF01789">
    <property type="entry name" value="PsbP"/>
    <property type="match status" value="1"/>
</dbReference>
<protein>
    <recommendedName>
        <fullName evidence="9">Major facilitator superfamily (MFS) profile domain-containing protein</fullName>
    </recommendedName>
</protein>
<keyword evidence="11" id="KW-1185">Reference proteome</keyword>
<dbReference type="Proteomes" id="UP000836841">
    <property type="component" value="Chromosome 3"/>
</dbReference>
<dbReference type="GO" id="GO:0019898">
    <property type="term" value="C:extrinsic component of membrane"/>
    <property type="evidence" value="ECO:0007669"/>
    <property type="project" value="InterPro"/>
</dbReference>
<dbReference type="FunFam" id="1.20.1250.20:FF:000043">
    <property type="entry name" value="sugar transporter ERD6-like 6"/>
    <property type="match status" value="1"/>
</dbReference>
<dbReference type="GO" id="GO:0015979">
    <property type="term" value="P:photosynthesis"/>
    <property type="evidence" value="ECO:0007669"/>
    <property type="project" value="InterPro"/>
</dbReference>
<evidence type="ECO:0000313" key="10">
    <source>
        <dbReference type="EMBL" id="CAH2055029.1"/>
    </source>
</evidence>
<evidence type="ECO:0000256" key="3">
    <source>
        <dbReference type="ARBA" id="ARBA00022448"/>
    </source>
</evidence>
<evidence type="ECO:0000259" key="9">
    <source>
        <dbReference type="PROSITE" id="PS50850"/>
    </source>
</evidence>
<feature type="transmembrane region" description="Helical" evidence="8">
    <location>
        <begin position="64"/>
        <end position="82"/>
    </location>
</feature>
<dbReference type="PANTHER" id="PTHR48021">
    <property type="match status" value="1"/>
</dbReference>
<sequence>MNIKWRKRIIWRKAGYTADTMSSIMTDLDLSLAQFSLFGSLSTFGGMIGAIFSAKAASAFGNKITLWLADLFCITGWLAIALAKNIVWLDLGRFFVGIGVGLISYVVPVYVAEITPKHVRGAFTFSNQLLQNCGVAIAYYFGNFLSWRTLALIGIIPCAVQVIGLFFIPESPRWLAKKGRDKEFEAILQKLRGKKYDIVPESREIKISVELSKQNSNIGIRGLFRKRYAHQLTIGIGLMLLQQLCGTAGISAYGSTLFKLVGFPARIGMMVLSFIVVPKSLMGLILVDRWGRRPLLMSSAFGLCLSCITLAVAFGVRDVPEFAKIAPIFTFIGILTFTMMFAVGMGALPWIIMSEIFPLDIKVIAGSLVTIANWFTGWIANYCFNFMLVWSPTGTFVISAIVCGLTIVFTWCLVPETRGLTREMSLKPYFSLHSLPKNAKLSNLLIAQQTSGDRKPSPAEEFSPLAEKFNRRLLLGVGSSSVLAIGANFGGITSLLLGLSPEIGRNLKLDVIYPIGGYSRCIDTAEGFEFIYPATWVGDQTLLYRAAEKTERETSLDLPPARNSRRKNVNEPVVAFGPPGSTGELNVSVIVSPVSPGFSIEAFGGPKEVGEAIVRTVTGSGQRKDLKGTLLESNLRQDSERNLKYYELEFKVESPLFRRHNVAVCCANGGRLYTLNAQAPESDWSEVRSEFHTIAKSFNIIS</sequence>
<dbReference type="Pfam" id="PF00083">
    <property type="entry name" value="Sugar_tr"/>
    <property type="match status" value="1"/>
</dbReference>
<proteinExistence type="inferred from homology"/>
<dbReference type="Gene3D" id="3.40.1000.10">
    <property type="entry name" value="Mog1/PsbP, alpha/beta/alpha sandwich"/>
    <property type="match status" value="1"/>
</dbReference>
<feature type="transmembrane region" description="Helical" evidence="8">
    <location>
        <begin position="232"/>
        <end position="253"/>
    </location>
</feature>
<dbReference type="InterPro" id="IPR005828">
    <property type="entry name" value="MFS_sugar_transport-like"/>
</dbReference>
<dbReference type="AlphaFoldDB" id="A0AAU9S4F3"/>
<evidence type="ECO:0000256" key="1">
    <source>
        <dbReference type="ARBA" id="ARBA00004141"/>
    </source>
</evidence>
<feature type="transmembrane region" description="Helical" evidence="8">
    <location>
        <begin position="328"/>
        <end position="351"/>
    </location>
</feature>
<evidence type="ECO:0000256" key="8">
    <source>
        <dbReference type="SAM" id="Phobius"/>
    </source>
</evidence>
<keyword evidence="5 8" id="KW-0812">Transmembrane</keyword>
<evidence type="ECO:0000256" key="7">
    <source>
        <dbReference type="ARBA" id="ARBA00023136"/>
    </source>
</evidence>
<dbReference type="SUPFAM" id="SSF55724">
    <property type="entry name" value="Mog1p/PsbP-like"/>
    <property type="match status" value="1"/>
</dbReference>
<keyword evidence="6 8" id="KW-1133">Transmembrane helix</keyword>
<dbReference type="GO" id="GO:0009654">
    <property type="term" value="C:photosystem II oxygen evolving complex"/>
    <property type="evidence" value="ECO:0007669"/>
    <property type="project" value="InterPro"/>
</dbReference>
<dbReference type="InterPro" id="IPR050549">
    <property type="entry name" value="MFS_Trehalose_Transporter"/>
</dbReference>
<feature type="transmembrane region" description="Helical" evidence="8">
    <location>
        <begin position="94"/>
        <end position="111"/>
    </location>
</feature>
<dbReference type="PANTHER" id="PTHR48021:SF11">
    <property type="entry name" value="SUGAR TRANSPORTER ERD6-LIKE 12"/>
    <property type="match status" value="1"/>
</dbReference>
<feature type="transmembrane region" description="Helical" evidence="8">
    <location>
        <begin position="265"/>
        <end position="287"/>
    </location>
</feature>
<dbReference type="SUPFAM" id="SSF103473">
    <property type="entry name" value="MFS general substrate transporter"/>
    <property type="match status" value="1"/>
</dbReference>
<reference evidence="10 11" key="1">
    <citation type="submission" date="2022-03" db="EMBL/GenBank/DDBJ databases">
        <authorList>
            <person name="Nunn A."/>
            <person name="Chopra R."/>
            <person name="Nunn A."/>
            <person name="Contreras Garrido A."/>
        </authorList>
    </citation>
    <scope>NUCLEOTIDE SEQUENCE [LARGE SCALE GENOMIC DNA]</scope>
</reference>
<dbReference type="PROSITE" id="PS00216">
    <property type="entry name" value="SUGAR_TRANSPORT_1"/>
    <property type="match status" value="1"/>
</dbReference>
<keyword evidence="7 8" id="KW-0472">Membrane</keyword>
<feature type="transmembrane region" description="Helical" evidence="8">
    <location>
        <begin position="473"/>
        <end position="499"/>
    </location>
</feature>
<gene>
    <name evidence="10" type="ORF">TAV2_LOCUS11424</name>
</gene>
<feature type="transmembrane region" description="Helical" evidence="8">
    <location>
        <begin position="32"/>
        <end position="52"/>
    </location>
</feature>
<comment type="similarity">
    <text evidence="2">Belongs to the major facilitator superfamily. Sugar transporter (TC 2.A.1.1) family.</text>
</comment>
<feature type="transmembrane region" description="Helical" evidence="8">
    <location>
        <begin position="363"/>
        <end position="390"/>
    </location>
</feature>
<keyword evidence="4" id="KW-0762">Sugar transport</keyword>
<dbReference type="InterPro" id="IPR020846">
    <property type="entry name" value="MFS_dom"/>
</dbReference>
<dbReference type="NCBIfam" id="NF040946">
    <property type="entry name" value="PSII_PsbP"/>
    <property type="match status" value="1"/>
</dbReference>
<dbReference type="Gene3D" id="1.20.1250.20">
    <property type="entry name" value="MFS general substrate transporter like domains"/>
    <property type="match status" value="1"/>
</dbReference>
<name>A0AAU9S4F3_THLAR</name>
<dbReference type="InterPro" id="IPR036259">
    <property type="entry name" value="MFS_trans_sf"/>
</dbReference>
<dbReference type="InterPro" id="IPR005829">
    <property type="entry name" value="Sugar_transporter_CS"/>
</dbReference>
<dbReference type="InterPro" id="IPR003663">
    <property type="entry name" value="Sugar/inositol_transpt"/>
</dbReference>
<dbReference type="InterPro" id="IPR044775">
    <property type="entry name" value="MFS_ERD6/Tret1-like"/>
</dbReference>
<feature type="transmembrane region" description="Helical" evidence="8">
    <location>
        <begin position="396"/>
        <end position="414"/>
    </location>
</feature>
<evidence type="ECO:0000313" key="11">
    <source>
        <dbReference type="Proteomes" id="UP000836841"/>
    </source>
</evidence>
<organism evidence="10 11">
    <name type="scientific">Thlaspi arvense</name>
    <name type="common">Field penny-cress</name>
    <dbReference type="NCBI Taxonomy" id="13288"/>
    <lineage>
        <taxon>Eukaryota</taxon>
        <taxon>Viridiplantae</taxon>
        <taxon>Streptophyta</taxon>
        <taxon>Embryophyta</taxon>
        <taxon>Tracheophyta</taxon>
        <taxon>Spermatophyta</taxon>
        <taxon>Magnoliopsida</taxon>
        <taxon>eudicotyledons</taxon>
        <taxon>Gunneridae</taxon>
        <taxon>Pentapetalae</taxon>
        <taxon>rosids</taxon>
        <taxon>malvids</taxon>
        <taxon>Brassicales</taxon>
        <taxon>Brassicaceae</taxon>
        <taxon>Thlaspideae</taxon>
        <taxon>Thlaspi</taxon>
    </lineage>
</organism>
<dbReference type="EMBL" id="OU466859">
    <property type="protein sequence ID" value="CAH2055029.1"/>
    <property type="molecule type" value="Genomic_DNA"/>
</dbReference>
<dbReference type="CDD" id="cd17358">
    <property type="entry name" value="MFS_GLUT6_8_Class3_like"/>
    <property type="match status" value="1"/>
</dbReference>
<evidence type="ECO:0000256" key="4">
    <source>
        <dbReference type="ARBA" id="ARBA00022597"/>
    </source>
</evidence>
<dbReference type="GO" id="GO:0051119">
    <property type="term" value="F:sugar transmembrane transporter activity"/>
    <property type="evidence" value="ECO:0007669"/>
    <property type="project" value="InterPro"/>
</dbReference>
<dbReference type="PROSITE" id="PS00217">
    <property type="entry name" value="SUGAR_TRANSPORT_2"/>
    <property type="match status" value="1"/>
</dbReference>
<evidence type="ECO:0000256" key="6">
    <source>
        <dbReference type="ARBA" id="ARBA00022989"/>
    </source>
</evidence>
<feature type="domain" description="Major facilitator superfamily (MFS) profile" evidence="9">
    <location>
        <begin position="1"/>
        <end position="418"/>
    </location>
</feature>
<dbReference type="InterPro" id="IPR016123">
    <property type="entry name" value="Mog1/PsbP_a/b/a-sand"/>
</dbReference>
<dbReference type="PRINTS" id="PR00171">
    <property type="entry name" value="SUGRTRNSPORT"/>
</dbReference>
<dbReference type="GO" id="GO:0005509">
    <property type="term" value="F:calcium ion binding"/>
    <property type="evidence" value="ECO:0007669"/>
    <property type="project" value="InterPro"/>
</dbReference>
<dbReference type="NCBIfam" id="TIGR00879">
    <property type="entry name" value="SP"/>
    <property type="match status" value="1"/>
</dbReference>
<comment type="subcellular location">
    <subcellularLocation>
        <location evidence="1">Membrane</location>
        <topology evidence="1">Multi-pass membrane protein</topology>
    </subcellularLocation>
</comment>
<dbReference type="PROSITE" id="PS50850">
    <property type="entry name" value="MFS"/>
    <property type="match status" value="1"/>
</dbReference>
<accession>A0AAU9S4F3</accession>
<feature type="transmembrane region" description="Helical" evidence="8">
    <location>
        <begin position="147"/>
        <end position="168"/>
    </location>
</feature>
<dbReference type="InterPro" id="IPR002683">
    <property type="entry name" value="PsbP_C"/>
</dbReference>
<feature type="transmembrane region" description="Helical" evidence="8">
    <location>
        <begin position="294"/>
        <end position="316"/>
    </location>
</feature>
<keyword evidence="3" id="KW-0813">Transport</keyword>
<evidence type="ECO:0000256" key="2">
    <source>
        <dbReference type="ARBA" id="ARBA00010992"/>
    </source>
</evidence>
<evidence type="ECO:0000256" key="5">
    <source>
        <dbReference type="ARBA" id="ARBA00022692"/>
    </source>
</evidence>